<dbReference type="GO" id="GO:0009888">
    <property type="term" value="P:tissue development"/>
    <property type="evidence" value="ECO:0007669"/>
    <property type="project" value="TreeGrafter"/>
</dbReference>
<dbReference type="PROSITE" id="PS01248">
    <property type="entry name" value="EGF_LAM_1"/>
    <property type="match status" value="1"/>
</dbReference>
<feature type="disulfide bond" evidence="3">
    <location>
        <begin position="76"/>
        <end position="93"/>
    </location>
</feature>
<dbReference type="Pfam" id="PF00053">
    <property type="entry name" value="EGF_laminin"/>
    <property type="match status" value="2"/>
</dbReference>
<dbReference type="PROSITE" id="PS50027">
    <property type="entry name" value="EGF_LAM_2"/>
    <property type="match status" value="1"/>
</dbReference>
<keyword evidence="4" id="KW-0732">Signal</keyword>
<dbReference type="AlphaFoldDB" id="A0A3Q3GRZ6"/>
<dbReference type="SMART" id="SM00180">
    <property type="entry name" value="EGF_Lam"/>
    <property type="match status" value="2"/>
</dbReference>
<reference evidence="6" key="2">
    <citation type="submission" date="2025-09" db="UniProtKB">
        <authorList>
            <consortium name="Ensembl"/>
        </authorList>
    </citation>
    <scope>IDENTIFICATION</scope>
</reference>
<evidence type="ECO:0000256" key="1">
    <source>
        <dbReference type="ARBA" id="ARBA00023157"/>
    </source>
</evidence>
<dbReference type="PANTHER" id="PTHR10574:SF240">
    <property type="entry name" value="LAMININ SUBUNIT GAMMA-3"/>
    <property type="match status" value="1"/>
</dbReference>
<evidence type="ECO:0000313" key="6">
    <source>
        <dbReference type="Ensembl" id="ENSLBEP00000033158.1"/>
    </source>
</evidence>
<feature type="disulfide bond" evidence="3">
    <location>
        <begin position="95"/>
        <end position="104"/>
    </location>
</feature>
<keyword evidence="7" id="KW-1185">Reference proteome</keyword>
<dbReference type="FunFam" id="2.10.25.10:FF:000074">
    <property type="entry name" value="Laminin subunit alpha"/>
    <property type="match status" value="1"/>
</dbReference>
<proteinExistence type="predicted"/>
<dbReference type="GO" id="GO:0007411">
    <property type="term" value="P:axon guidance"/>
    <property type="evidence" value="ECO:0007669"/>
    <property type="project" value="TreeGrafter"/>
</dbReference>
<feature type="disulfide bond" evidence="3">
    <location>
        <begin position="74"/>
        <end position="86"/>
    </location>
</feature>
<dbReference type="CDD" id="cd00055">
    <property type="entry name" value="EGF_Lam"/>
    <property type="match status" value="1"/>
</dbReference>
<keyword evidence="1 3" id="KW-1015">Disulfide bond</keyword>
<keyword evidence="2 3" id="KW-0424">Laminin EGF-like domain</keyword>
<evidence type="ECO:0000256" key="4">
    <source>
        <dbReference type="SAM" id="SignalP"/>
    </source>
</evidence>
<dbReference type="STRING" id="56723.ENSLBEP00000033158"/>
<dbReference type="PANTHER" id="PTHR10574">
    <property type="entry name" value="NETRIN/LAMININ-RELATED"/>
    <property type="match status" value="1"/>
</dbReference>
<dbReference type="Proteomes" id="UP000261660">
    <property type="component" value="Unplaced"/>
</dbReference>
<protein>
    <recommendedName>
        <fullName evidence="5">Laminin EGF-like domain-containing protein</fullName>
    </recommendedName>
</protein>
<reference evidence="6" key="1">
    <citation type="submission" date="2025-08" db="UniProtKB">
        <authorList>
            <consortium name="Ensembl"/>
        </authorList>
    </citation>
    <scope>IDENTIFICATION</scope>
</reference>
<feature type="signal peptide" evidence="4">
    <location>
        <begin position="1"/>
        <end position="21"/>
    </location>
</feature>
<sequence>YTVLYRMCSLLVAIFIPQCNCSGRSDDCVFDMEQYRSTGSGGRCVSCRDNTDGPHCERCKGNHYRKSAEEHCLCKCNPIGSTSVACHPITGQCVCNAGVEGRLCDSCRVGFFGFSSRGCRGTQLQASSVHCVHSSNPFNMHSNTAHTWRRL</sequence>
<dbReference type="SUPFAM" id="SSF57196">
    <property type="entry name" value="EGF/Laminin"/>
    <property type="match status" value="2"/>
</dbReference>
<comment type="caution">
    <text evidence="3">Lacks conserved residue(s) required for the propagation of feature annotation.</text>
</comment>
<feature type="chain" id="PRO_5018537905" description="Laminin EGF-like domain-containing protein" evidence="4">
    <location>
        <begin position="22"/>
        <end position="151"/>
    </location>
</feature>
<dbReference type="GeneTree" id="ENSGT00940000166104"/>
<feature type="domain" description="Laminin EGF-like" evidence="5">
    <location>
        <begin position="74"/>
        <end position="121"/>
    </location>
</feature>
<name>A0A3Q3GRZ6_9LABR</name>
<dbReference type="GO" id="GO:0009887">
    <property type="term" value="P:animal organ morphogenesis"/>
    <property type="evidence" value="ECO:0007669"/>
    <property type="project" value="TreeGrafter"/>
</dbReference>
<dbReference type="InParanoid" id="A0A3Q3GRZ6"/>
<evidence type="ECO:0000313" key="7">
    <source>
        <dbReference type="Proteomes" id="UP000261660"/>
    </source>
</evidence>
<dbReference type="InterPro" id="IPR050440">
    <property type="entry name" value="Laminin/Netrin_ECM"/>
</dbReference>
<evidence type="ECO:0000259" key="5">
    <source>
        <dbReference type="PROSITE" id="PS50027"/>
    </source>
</evidence>
<dbReference type="InterPro" id="IPR002049">
    <property type="entry name" value="LE_dom"/>
</dbReference>
<dbReference type="GO" id="GO:0005604">
    <property type="term" value="C:basement membrane"/>
    <property type="evidence" value="ECO:0007669"/>
    <property type="project" value="TreeGrafter"/>
</dbReference>
<dbReference type="Ensembl" id="ENSLBET00000034623.1">
    <property type="protein sequence ID" value="ENSLBEP00000033158.1"/>
    <property type="gene ID" value="ENSLBEG00000024984.1"/>
</dbReference>
<accession>A0A3Q3GRZ6</accession>
<organism evidence="6 7">
    <name type="scientific">Labrus bergylta</name>
    <name type="common">ballan wrasse</name>
    <dbReference type="NCBI Taxonomy" id="56723"/>
    <lineage>
        <taxon>Eukaryota</taxon>
        <taxon>Metazoa</taxon>
        <taxon>Chordata</taxon>
        <taxon>Craniata</taxon>
        <taxon>Vertebrata</taxon>
        <taxon>Euteleostomi</taxon>
        <taxon>Actinopterygii</taxon>
        <taxon>Neopterygii</taxon>
        <taxon>Teleostei</taxon>
        <taxon>Neoteleostei</taxon>
        <taxon>Acanthomorphata</taxon>
        <taxon>Eupercaria</taxon>
        <taxon>Labriformes</taxon>
        <taxon>Labridae</taxon>
        <taxon>Labrus</taxon>
    </lineage>
</organism>
<dbReference type="Gene3D" id="2.10.25.10">
    <property type="entry name" value="Laminin"/>
    <property type="match status" value="2"/>
</dbReference>
<evidence type="ECO:0000256" key="2">
    <source>
        <dbReference type="ARBA" id="ARBA00023292"/>
    </source>
</evidence>
<evidence type="ECO:0000256" key="3">
    <source>
        <dbReference type="PROSITE-ProRule" id="PRU00460"/>
    </source>
</evidence>